<proteinExistence type="predicted"/>
<dbReference type="PANTHER" id="PTHR10380">
    <property type="entry name" value="CUTICLE PROTEIN"/>
    <property type="match status" value="1"/>
</dbReference>
<dbReference type="EMBL" id="CALOZG010000001">
    <property type="protein sequence ID" value="CAH3824467.1"/>
    <property type="molecule type" value="Genomic_DNA"/>
</dbReference>
<dbReference type="Proteomes" id="UP001152562">
    <property type="component" value="Unassembled WGS sequence"/>
</dbReference>
<dbReference type="GO" id="GO:0008010">
    <property type="term" value="F:structural constituent of chitin-based larval cuticle"/>
    <property type="evidence" value="ECO:0007669"/>
    <property type="project" value="TreeGrafter"/>
</dbReference>
<dbReference type="Pfam" id="PF00379">
    <property type="entry name" value="Chitin_bind_4"/>
    <property type="match status" value="2"/>
</dbReference>
<evidence type="ECO:0000256" key="1">
    <source>
        <dbReference type="ARBA" id="ARBA00022729"/>
    </source>
</evidence>
<protein>
    <submittedName>
        <fullName evidence="3">Uncharacterized protein</fullName>
    </submittedName>
</protein>
<sequence>MKTAHKSACPWCLHVIVRQWSVCDMEAMLKVVAAFVLCYLSSVKTAPTHLRKPRLSLAEETPSYFNRGANGTYTFGYDVLDPETGNTQFRSEERYPNGTVVGSYGYMDALGKARRFDYIADDKGYRVVSNKLRQESYTPTVFVNPSTEDPVVWTRPPKRKNKINKPIERRQFNPYPIQRIDPDNSELKDERRYPNGTVVGTYTYKDREGNPVHVKYFADDSSYGVELKSFKVMDSKYPFQQQKSDFSAKTGDLKVDKAFGLFDDKTQPVPKSDFDIYMENEVKPEKCVTEKVRVYYDKNNKRKVRNAFNPFESISSCQGF</sequence>
<keyword evidence="2" id="KW-0193">Cuticle</keyword>
<dbReference type="InterPro" id="IPR000618">
    <property type="entry name" value="Insect_cuticle"/>
</dbReference>
<accession>A0A9P0WTZ2</accession>
<keyword evidence="1" id="KW-0732">Signal</keyword>
<dbReference type="AlphaFoldDB" id="A0A9P0WTZ2"/>
<dbReference type="GO" id="GO:0062129">
    <property type="term" value="C:chitin-based extracellular matrix"/>
    <property type="evidence" value="ECO:0007669"/>
    <property type="project" value="TreeGrafter"/>
</dbReference>
<dbReference type="PROSITE" id="PS51155">
    <property type="entry name" value="CHIT_BIND_RR_2"/>
    <property type="match status" value="1"/>
</dbReference>
<name>A0A9P0WTZ2_PIEBR</name>
<evidence type="ECO:0000256" key="2">
    <source>
        <dbReference type="PROSITE-ProRule" id="PRU00497"/>
    </source>
</evidence>
<organism evidence="3 4">
    <name type="scientific">Pieris brassicae</name>
    <name type="common">White butterfly</name>
    <name type="synonym">Large white butterfly</name>
    <dbReference type="NCBI Taxonomy" id="7116"/>
    <lineage>
        <taxon>Eukaryota</taxon>
        <taxon>Metazoa</taxon>
        <taxon>Ecdysozoa</taxon>
        <taxon>Arthropoda</taxon>
        <taxon>Hexapoda</taxon>
        <taxon>Insecta</taxon>
        <taxon>Pterygota</taxon>
        <taxon>Neoptera</taxon>
        <taxon>Endopterygota</taxon>
        <taxon>Lepidoptera</taxon>
        <taxon>Glossata</taxon>
        <taxon>Ditrysia</taxon>
        <taxon>Papilionoidea</taxon>
        <taxon>Pieridae</taxon>
        <taxon>Pierinae</taxon>
        <taxon>Pieris</taxon>
    </lineage>
</organism>
<gene>
    <name evidence="3" type="ORF">PIBRA_LOCUS84</name>
</gene>
<evidence type="ECO:0000313" key="3">
    <source>
        <dbReference type="EMBL" id="CAH3824467.1"/>
    </source>
</evidence>
<comment type="caution">
    <text evidence="3">The sequence shown here is derived from an EMBL/GenBank/DDBJ whole genome shotgun (WGS) entry which is preliminary data.</text>
</comment>
<dbReference type="PANTHER" id="PTHR10380:SF224">
    <property type="entry name" value="CUTICULAR PROTEIN 12A"/>
    <property type="match status" value="1"/>
</dbReference>
<keyword evidence="4" id="KW-1185">Reference proteome</keyword>
<dbReference type="InterPro" id="IPR050468">
    <property type="entry name" value="Cuticle_Struct_Prot"/>
</dbReference>
<reference evidence="3" key="1">
    <citation type="submission" date="2022-05" db="EMBL/GenBank/DDBJ databases">
        <authorList>
            <person name="Okamura Y."/>
        </authorList>
    </citation>
    <scope>NUCLEOTIDE SEQUENCE</scope>
</reference>
<evidence type="ECO:0000313" key="4">
    <source>
        <dbReference type="Proteomes" id="UP001152562"/>
    </source>
</evidence>